<dbReference type="AlphaFoldDB" id="A0A0K1Q2E7"/>
<reference evidence="3 4" key="1">
    <citation type="submission" date="2015-08" db="EMBL/GenBank/DDBJ databases">
        <authorList>
            <person name="Babu N.S."/>
            <person name="Beckwith C.J."/>
            <person name="Beseler K.G."/>
            <person name="Brison A."/>
            <person name="Carone J.V."/>
            <person name="Caskin T.P."/>
            <person name="Diamond M."/>
            <person name="Durham M.E."/>
            <person name="Foxe J.M."/>
            <person name="Go M."/>
            <person name="Henderson B.A."/>
            <person name="Jones I.B."/>
            <person name="McGettigan J.A."/>
            <person name="Micheletti S.J."/>
            <person name="Nasrallah M.E."/>
            <person name="Ortiz D."/>
            <person name="Piller C.R."/>
            <person name="Privatt S.R."/>
            <person name="Schneider S.L."/>
            <person name="Sharp S."/>
            <person name="Smith T.C."/>
            <person name="Stanton J.D."/>
            <person name="Ullery H.E."/>
            <person name="Wilson R.J."/>
            <person name="Serrano M.G."/>
            <person name="Buck G."/>
            <person name="Lee V."/>
            <person name="Wang Y."/>
            <person name="Carvalho R."/>
            <person name="Voegtly L."/>
            <person name="Shi R."/>
            <person name="Duckworth R."/>
            <person name="Johnson A."/>
            <person name="Loviza R."/>
            <person name="Walstead R."/>
            <person name="Shah Z."/>
            <person name="Kiflezghi M."/>
            <person name="Wade K."/>
            <person name="Ball S.L."/>
            <person name="Bradley K.W."/>
            <person name="Asai D.J."/>
            <person name="Bowman C.A."/>
            <person name="Russell D.A."/>
            <person name="Pope W.H."/>
            <person name="Jacobs-Sera D."/>
            <person name="Hendrix R.W."/>
            <person name="Hatfull G.F."/>
        </authorList>
    </citation>
    <scope>NUCLEOTIDE SEQUENCE [LARGE SCALE GENOMIC DNA]</scope>
    <source>
        <strain evidence="3 4">DSM 27648</strain>
    </source>
</reference>
<proteinExistence type="predicted"/>
<dbReference type="EMBL" id="CP012333">
    <property type="protein sequence ID" value="AKU99559.1"/>
    <property type="molecule type" value="Genomic_DNA"/>
</dbReference>
<evidence type="ECO:0000256" key="1">
    <source>
        <dbReference type="SAM" id="MobiDB-lite"/>
    </source>
</evidence>
<feature type="chain" id="PRO_5005466479" description="Outer membrane protein beta-barrel domain-containing protein" evidence="2">
    <location>
        <begin position="26"/>
        <end position="274"/>
    </location>
</feature>
<name>A0A0K1Q2E7_9BACT</name>
<dbReference type="Proteomes" id="UP000064967">
    <property type="component" value="Chromosome"/>
</dbReference>
<feature type="signal peptide" evidence="2">
    <location>
        <begin position="1"/>
        <end position="25"/>
    </location>
</feature>
<evidence type="ECO:0000313" key="4">
    <source>
        <dbReference type="Proteomes" id="UP000064967"/>
    </source>
</evidence>
<gene>
    <name evidence="3" type="ORF">AKJ09_06223</name>
</gene>
<evidence type="ECO:0008006" key="5">
    <source>
        <dbReference type="Google" id="ProtNLM"/>
    </source>
</evidence>
<sequence length="274" mass="28673">MKLIGPSLFVATLLATLGASTIALAEPLPPPRPPPPGSSTEPTEPAPAAPAAPAPKHSARQEVTTEPPAAESGSSSDAPPPREGFQLALRGGVGLPFGKSVGNEAMSEVFGTQGSFTVDIGGKLGHYIFLGAYLGLGVGGTSGNFEKACEQFDSCTTVTFRIGAQIQYHILPAEKVNPWIGYGIGYEASGATASKNGNDLTVAATGVEFGHFMGGVDFRLNKTFGIGPFVDFSLGQYSKVTSKQNDREITSTFADEDRKLHQWLQLGVRGVFFP</sequence>
<dbReference type="KEGG" id="llu:AKJ09_06223"/>
<dbReference type="STRING" id="1391654.AKJ09_06223"/>
<dbReference type="OrthoDB" id="5382929at2"/>
<feature type="compositionally biased region" description="Pro residues" evidence="1">
    <location>
        <begin position="44"/>
        <end position="53"/>
    </location>
</feature>
<organism evidence="3 4">
    <name type="scientific">Labilithrix luteola</name>
    <dbReference type="NCBI Taxonomy" id="1391654"/>
    <lineage>
        <taxon>Bacteria</taxon>
        <taxon>Pseudomonadati</taxon>
        <taxon>Myxococcota</taxon>
        <taxon>Polyangia</taxon>
        <taxon>Polyangiales</taxon>
        <taxon>Labilitrichaceae</taxon>
        <taxon>Labilithrix</taxon>
    </lineage>
</organism>
<accession>A0A0K1Q2E7</accession>
<feature type="region of interest" description="Disordered" evidence="1">
    <location>
        <begin position="25"/>
        <end position="85"/>
    </location>
</feature>
<dbReference type="RefSeq" id="WP_146650997.1">
    <property type="nucleotide sequence ID" value="NZ_CP012333.1"/>
</dbReference>
<evidence type="ECO:0000313" key="3">
    <source>
        <dbReference type="EMBL" id="AKU99559.1"/>
    </source>
</evidence>
<keyword evidence="2" id="KW-0732">Signal</keyword>
<evidence type="ECO:0000256" key="2">
    <source>
        <dbReference type="SAM" id="SignalP"/>
    </source>
</evidence>
<protein>
    <recommendedName>
        <fullName evidence="5">Outer membrane protein beta-barrel domain-containing protein</fullName>
    </recommendedName>
</protein>
<keyword evidence="4" id="KW-1185">Reference proteome</keyword>
<feature type="compositionally biased region" description="Pro residues" evidence="1">
    <location>
        <begin position="27"/>
        <end position="37"/>
    </location>
</feature>